<dbReference type="InterPro" id="IPR041609">
    <property type="entry name" value="PurL_linker"/>
</dbReference>
<proteinExistence type="inferred from homology"/>
<evidence type="ECO:0000256" key="2">
    <source>
        <dbReference type="ARBA" id="ARBA00022598"/>
    </source>
</evidence>
<evidence type="ECO:0000256" key="5">
    <source>
        <dbReference type="ARBA" id="ARBA00022755"/>
    </source>
</evidence>
<gene>
    <name evidence="8 9" type="primary">purL</name>
    <name evidence="9" type="ORF">LRLFYP97_01411</name>
</gene>
<dbReference type="GO" id="GO:0000287">
    <property type="term" value="F:magnesium ion binding"/>
    <property type="evidence" value="ECO:0007669"/>
    <property type="project" value="UniProtKB-UniRule"/>
</dbReference>
<dbReference type="HAMAP" id="MF_00420">
    <property type="entry name" value="PurL_2"/>
    <property type="match status" value="1"/>
</dbReference>
<dbReference type="InterPro" id="IPR016188">
    <property type="entry name" value="PurM-like_N"/>
</dbReference>
<feature type="binding site" evidence="8">
    <location>
        <position position="97"/>
    </location>
    <ligand>
        <name>ATP</name>
        <dbReference type="ChEBI" id="CHEBI:30616"/>
    </ligand>
</feature>
<keyword evidence="6 8" id="KW-0067">ATP-binding</keyword>
<dbReference type="CDD" id="cd02203">
    <property type="entry name" value="PurL_repeat1"/>
    <property type="match status" value="1"/>
</dbReference>
<dbReference type="InterPro" id="IPR010918">
    <property type="entry name" value="PurM-like_C_dom"/>
</dbReference>
<reference evidence="9" key="1">
    <citation type="submission" date="2019-11" db="EMBL/GenBank/DDBJ databases">
        <authorList>
            <person name="Feng L."/>
        </authorList>
    </citation>
    <scope>NUCLEOTIDE SEQUENCE</scope>
    <source>
        <strain evidence="9">LrhamnosusLFYP97</strain>
    </source>
</reference>
<dbReference type="InterPro" id="IPR036676">
    <property type="entry name" value="PurM-like_C_sf"/>
</dbReference>
<dbReference type="EC" id="6.3.5.3" evidence="8"/>
<comment type="pathway">
    <text evidence="8">Purine metabolism; IMP biosynthesis via de novo pathway; 5-amino-1-(5-phospho-D-ribosyl)imidazole from N(2)-formyl-N(1)-(5-phospho-D-ribosyl)glycinamide: step 1/2.</text>
</comment>
<dbReference type="SUPFAM" id="SSF55326">
    <property type="entry name" value="PurM N-terminal domain-like"/>
    <property type="match status" value="2"/>
</dbReference>
<dbReference type="GO" id="GO:0005524">
    <property type="term" value="F:ATP binding"/>
    <property type="evidence" value="ECO:0007669"/>
    <property type="project" value="UniProtKB-UniRule"/>
</dbReference>
<feature type="binding site" evidence="8">
    <location>
        <position position="58"/>
    </location>
    <ligand>
        <name>ATP</name>
        <dbReference type="ChEBI" id="CHEBI:30616"/>
    </ligand>
</feature>
<feature type="binding site" evidence="8">
    <location>
        <position position="99"/>
    </location>
    <ligand>
        <name>Mg(2+)</name>
        <dbReference type="ChEBI" id="CHEBI:18420"/>
        <label>1</label>
    </ligand>
</feature>
<dbReference type="SUPFAM" id="SSF56042">
    <property type="entry name" value="PurM C-terminal domain-like"/>
    <property type="match status" value="2"/>
</dbReference>
<keyword evidence="2 8" id="KW-0436">Ligase</keyword>
<evidence type="ECO:0000313" key="9">
    <source>
        <dbReference type="EMBL" id="VYT62613.1"/>
    </source>
</evidence>
<protein>
    <recommendedName>
        <fullName evidence="8">Phosphoribosylformylglycinamidine synthase subunit PurL</fullName>
        <shortName evidence="8">FGAM synthase</shortName>
        <ecNumber evidence="8">6.3.5.3</ecNumber>
    </recommendedName>
    <alternativeName>
        <fullName evidence="8">Formylglycinamide ribonucleotide amidotransferase subunit II</fullName>
        <shortName evidence="8">FGAR amidotransferase II</shortName>
        <shortName evidence="8">FGAR-AT II</shortName>
    </alternativeName>
    <alternativeName>
        <fullName evidence="8">Glutamine amidotransferase PurL</fullName>
    </alternativeName>
    <alternativeName>
        <fullName evidence="8">Phosphoribosylformylglycinamidine synthase subunit II</fullName>
    </alternativeName>
</protein>
<evidence type="ECO:0000256" key="8">
    <source>
        <dbReference type="HAMAP-Rule" id="MF_00420"/>
    </source>
</evidence>
<comment type="function">
    <text evidence="8">Part of the phosphoribosylformylglycinamidine synthase complex involved in the purines biosynthetic pathway. Catalyzes the ATP-dependent conversion of formylglycinamide ribonucleotide (FGAR) and glutamine to yield formylglycinamidine ribonucleotide (FGAM) and glutamate. The FGAM synthase complex is composed of three subunits. PurQ produces an ammonia molecule by converting glutamine to glutamate. PurL transfers the ammonia molecule to FGAR to form FGAM in an ATP-dependent manner. PurS interacts with PurQ and PurL and is thought to assist in the transfer of the ammonia molecule from PurQ to PurL.</text>
</comment>
<comment type="similarity">
    <text evidence="8">Belongs to the FGAMS family.</text>
</comment>
<keyword evidence="1 8" id="KW-0963">Cytoplasm</keyword>
<evidence type="ECO:0000256" key="3">
    <source>
        <dbReference type="ARBA" id="ARBA00022723"/>
    </source>
</evidence>
<dbReference type="GO" id="GO:0005737">
    <property type="term" value="C:cytoplasm"/>
    <property type="evidence" value="ECO:0007669"/>
    <property type="project" value="UniProtKB-SubCell"/>
</dbReference>
<evidence type="ECO:0000256" key="6">
    <source>
        <dbReference type="ARBA" id="ARBA00022840"/>
    </source>
</evidence>
<dbReference type="PANTHER" id="PTHR43555:SF1">
    <property type="entry name" value="PHOSPHORIBOSYLFORMYLGLYCINAMIDINE SYNTHASE SUBUNIT PURL"/>
    <property type="match status" value="1"/>
</dbReference>
<dbReference type="UniPathway" id="UPA00074">
    <property type="reaction ID" value="UER00128"/>
</dbReference>
<dbReference type="FunFam" id="3.30.1330.10:FF:000004">
    <property type="entry name" value="Phosphoribosylformylglycinamidine synthase subunit PurL"/>
    <property type="match status" value="1"/>
</dbReference>
<keyword evidence="3 8" id="KW-0479">Metal-binding</keyword>
<dbReference type="Pfam" id="PF02769">
    <property type="entry name" value="AIRS_C"/>
    <property type="match status" value="2"/>
</dbReference>
<dbReference type="GO" id="GO:0004642">
    <property type="term" value="F:phosphoribosylformylglycinamidine synthase activity"/>
    <property type="evidence" value="ECO:0007669"/>
    <property type="project" value="UniProtKB-UniRule"/>
</dbReference>
<comment type="subcellular location">
    <subcellularLocation>
        <location evidence="8">Cytoplasm</location>
    </subcellularLocation>
</comment>
<evidence type="ECO:0000256" key="4">
    <source>
        <dbReference type="ARBA" id="ARBA00022741"/>
    </source>
</evidence>
<comment type="catalytic activity">
    <reaction evidence="8">
        <text>N(2)-formyl-N(1)-(5-phospho-beta-D-ribosyl)glycinamide + L-glutamine + ATP + H2O = 2-formamido-N(1)-(5-O-phospho-beta-D-ribosyl)acetamidine + L-glutamate + ADP + phosphate + H(+)</text>
        <dbReference type="Rhea" id="RHEA:17129"/>
        <dbReference type="ChEBI" id="CHEBI:15377"/>
        <dbReference type="ChEBI" id="CHEBI:15378"/>
        <dbReference type="ChEBI" id="CHEBI:29985"/>
        <dbReference type="ChEBI" id="CHEBI:30616"/>
        <dbReference type="ChEBI" id="CHEBI:43474"/>
        <dbReference type="ChEBI" id="CHEBI:58359"/>
        <dbReference type="ChEBI" id="CHEBI:147286"/>
        <dbReference type="ChEBI" id="CHEBI:147287"/>
        <dbReference type="ChEBI" id="CHEBI:456216"/>
        <dbReference type="EC" id="6.3.5.3"/>
    </reaction>
</comment>
<keyword evidence="4 8" id="KW-0547">Nucleotide-binding</keyword>
<feature type="binding site" evidence="8">
    <location>
        <position position="541"/>
    </location>
    <ligand>
        <name>substrate</name>
    </ligand>
</feature>
<feature type="binding site" evidence="8">
    <location>
        <begin position="100"/>
        <end position="103"/>
    </location>
    <ligand>
        <name>substrate</name>
    </ligand>
</feature>
<dbReference type="EMBL" id="CACRTK010000026">
    <property type="protein sequence ID" value="VYT62613.1"/>
    <property type="molecule type" value="Genomic_DNA"/>
</dbReference>
<feature type="binding site" evidence="8">
    <location>
        <begin position="320"/>
        <end position="322"/>
    </location>
    <ligand>
        <name>substrate</name>
    </ligand>
</feature>
<dbReference type="PANTHER" id="PTHR43555">
    <property type="entry name" value="PHOSPHORIBOSYLFORMYLGLYCINAMIDINE SYNTHASE SUBUNIT PURL"/>
    <property type="match status" value="1"/>
</dbReference>
<dbReference type="Pfam" id="PF18072">
    <property type="entry name" value="FGAR-AT_linker"/>
    <property type="match status" value="1"/>
</dbReference>
<feature type="binding site" evidence="8">
    <location>
        <position position="246"/>
    </location>
    <ligand>
        <name>substrate</name>
    </ligand>
</feature>
<dbReference type="PIRSF" id="PIRSF001587">
    <property type="entry name" value="FGAM_synthase_II"/>
    <property type="match status" value="1"/>
</dbReference>
<feature type="binding site" evidence="8">
    <location>
        <position position="501"/>
    </location>
    <ligand>
        <name>ATP</name>
        <dbReference type="ChEBI" id="CHEBI:30616"/>
    </ligand>
</feature>
<comment type="caution">
    <text evidence="8">Lacks conserved residue(s) required for the propagation of feature annotation.</text>
</comment>
<feature type="binding site" evidence="8">
    <location>
        <position position="122"/>
    </location>
    <ligand>
        <name>substrate</name>
    </ligand>
</feature>
<keyword evidence="7 8" id="KW-0460">Magnesium</keyword>
<dbReference type="NCBIfam" id="NF002290">
    <property type="entry name" value="PRK01213.1"/>
    <property type="match status" value="1"/>
</dbReference>
<sequence>MSVTHVEMSPEAIAEKKPYLALGLTEDEYHRFAELIGHQPNDTEIGLASGMWSEHCAYKYSKPILRQFWTKNDRVLMGPGEGAGVIDIGEGKAVVFKAESHNHPSAVEPYEGAATGVGGIIRDIFSIGAKPVAMLDSLAFGDLNLPHTQHLVDRIVAGIGGYGNAIGIPTVGGETNFDHTYARNPLVNAMCVGIMDKDQIQKGKAAGVGNALIYVGAKTGRDGINGASFASGDFSDEEAADRSAVQVGDPFMEKLLMDACLEITQDHQQALVGIQDMGAAGLVSSSVEMAGKANSGMEMDLDLIPQREANMTPFEIMLSESQERMLLCVRAGFEQEVLDVFAAYDLDAAVVGHVIEGHQYRLYHHGKLVCDVPVSSLTDDAPIYEQVGKMPARLAEPAPDFDPIVTDPVATWKAMMGTPTIADKSSLYRRYDAQVQTNTVVLPGSDAAVIRIRGTHRALAMTTDSKGRYLYLDPKVGAAMSVAEAARNLAASGAEPLGITDCLNFGDPTKPEAFYELAEAAKGIIAATKAFNAPVISGNVSLYNETNGKAIYPTPMIGMVGLIEDLSTITTANFKHADDLLYLVGETHGDFNGSELQKLQTGEVAGRLFDFDLDAEKANQQFVLTAIRQHFVTAAHDLSDGGLLVALAEMGFTNQLGAQVKVDLPTSWGFSETQGRFLVTVAPEDQAAFEALNGPAELIGRVQAAPQFDVTTVSHQFSIPLEELQTAFEEALPCYLNQKA</sequence>
<dbReference type="SUPFAM" id="SSF109736">
    <property type="entry name" value="FGAM synthase PurL, linker domain"/>
    <property type="match status" value="1"/>
</dbReference>
<organism evidence="9">
    <name type="scientific">Lacticaseibacillus rhamnosus</name>
    <name type="common">Lactobacillus rhamnosus</name>
    <dbReference type="NCBI Taxonomy" id="47715"/>
    <lineage>
        <taxon>Bacteria</taxon>
        <taxon>Bacillati</taxon>
        <taxon>Bacillota</taxon>
        <taxon>Bacilli</taxon>
        <taxon>Lactobacillales</taxon>
        <taxon>Lactobacillaceae</taxon>
        <taxon>Lacticaseibacillus</taxon>
    </lineage>
</organism>
<evidence type="ECO:0000256" key="7">
    <source>
        <dbReference type="ARBA" id="ARBA00022842"/>
    </source>
</evidence>
<dbReference type="Gene3D" id="3.30.1330.10">
    <property type="entry name" value="PurM-like, N-terminal domain"/>
    <property type="match status" value="2"/>
</dbReference>
<feature type="binding site" evidence="8">
    <location>
        <position position="538"/>
    </location>
    <ligand>
        <name>ATP</name>
        <dbReference type="ChEBI" id="CHEBI:30616"/>
    </ligand>
</feature>
<dbReference type="NCBIfam" id="TIGR01736">
    <property type="entry name" value="FGAM_synth_II"/>
    <property type="match status" value="1"/>
</dbReference>
<feature type="binding site" evidence="8">
    <location>
        <position position="539"/>
    </location>
    <ligand>
        <name>Mg(2+)</name>
        <dbReference type="ChEBI" id="CHEBI:18420"/>
        <label>1</label>
    </ligand>
</feature>
<name>A0A6N2Y8U3_LACRH</name>
<dbReference type="Pfam" id="PF00586">
    <property type="entry name" value="AIRS"/>
    <property type="match status" value="2"/>
</dbReference>
<accession>A0A6N2Y8U3</accession>
<feature type="binding site" evidence="8">
    <location>
        <position position="123"/>
    </location>
    <ligand>
        <name>Mg(2+)</name>
        <dbReference type="ChEBI" id="CHEBI:18420"/>
        <label>2</label>
    </ligand>
</feature>
<feature type="binding site" evidence="8">
    <location>
        <position position="276"/>
    </location>
    <ligand>
        <name>Mg(2+)</name>
        <dbReference type="ChEBI" id="CHEBI:18420"/>
        <label>2</label>
    </ligand>
</feature>
<dbReference type="Gene3D" id="3.90.650.10">
    <property type="entry name" value="PurM-like C-terminal domain"/>
    <property type="match status" value="2"/>
</dbReference>
<dbReference type="GO" id="GO:0006189">
    <property type="term" value="P:'de novo' IMP biosynthetic process"/>
    <property type="evidence" value="ECO:0007669"/>
    <property type="project" value="UniProtKB-UniRule"/>
</dbReference>
<dbReference type="InterPro" id="IPR010074">
    <property type="entry name" value="PRibForGlyAmidine_synth_PurL"/>
</dbReference>
<dbReference type="AlphaFoldDB" id="A0A6N2Y8U3"/>
<comment type="subunit">
    <text evidence="8">Monomer. Part of the FGAM synthase complex composed of 1 PurL, 1 PurQ and 2 PurS subunits.</text>
</comment>
<evidence type="ECO:0000256" key="1">
    <source>
        <dbReference type="ARBA" id="ARBA00022490"/>
    </source>
</evidence>
<feature type="active site" evidence="8">
    <location>
        <position position="55"/>
    </location>
</feature>
<dbReference type="InterPro" id="IPR036921">
    <property type="entry name" value="PurM-like_N_sf"/>
</dbReference>
<keyword evidence="5 8" id="KW-0658">Purine biosynthesis</keyword>
<dbReference type="CDD" id="cd02204">
    <property type="entry name" value="PurL_repeat2"/>
    <property type="match status" value="1"/>
</dbReference>
<feature type="active site" description="Proton acceptor" evidence="8">
    <location>
        <position position="101"/>
    </location>
</feature>